<accession>A0A846H614</accession>
<evidence type="ECO:0000313" key="2">
    <source>
        <dbReference type="Proteomes" id="UP000031549"/>
    </source>
</evidence>
<reference evidence="1 2" key="1">
    <citation type="journal article" date="2015" name="Genome Announc.">
        <title>Draft Genome Sequence of Cyanobacterium Hassallia byssoidea Strain VB512170, Isolated from Monuments in India.</title>
        <authorList>
            <person name="Singh D."/>
            <person name="Chandrababunaidu M.M."/>
            <person name="Panda A."/>
            <person name="Sen D."/>
            <person name="Bhattacharyya S."/>
            <person name="Adhikary S.P."/>
            <person name="Tripathy S."/>
        </authorList>
    </citation>
    <scope>NUCLEOTIDE SEQUENCE [LARGE SCALE GENOMIC DNA]</scope>
    <source>
        <strain evidence="1 2">VB512170</strain>
    </source>
</reference>
<sequence length="96" mass="10977">MKFRNIDIYRSNDFATEKLSKSELQEILSALNSCNFSRRIALPENHAYQQPDDLKDDLCHTTARKYASINKNLIQVSGYVITFFPKAAKLIAHSVV</sequence>
<organism evidence="1 2">
    <name type="scientific">Hassallia byssoidea VB512170</name>
    <dbReference type="NCBI Taxonomy" id="1304833"/>
    <lineage>
        <taxon>Bacteria</taxon>
        <taxon>Bacillati</taxon>
        <taxon>Cyanobacteriota</taxon>
        <taxon>Cyanophyceae</taxon>
        <taxon>Nostocales</taxon>
        <taxon>Tolypothrichaceae</taxon>
        <taxon>Hassallia</taxon>
    </lineage>
</organism>
<dbReference type="RefSeq" id="WP_039753631.1">
    <property type="nucleotide sequence ID" value="NZ_JTCM02000007.1"/>
</dbReference>
<gene>
    <name evidence="1" type="ORF">PI95_005830</name>
</gene>
<comment type="caution">
    <text evidence="1">The sequence shown here is derived from an EMBL/GenBank/DDBJ whole genome shotgun (WGS) entry which is preliminary data.</text>
</comment>
<name>A0A846H614_9CYAN</name>
<dbReference type="Proteomes" id="UP000031549">
    <property type="component" value="Unassembled WGS sequence"/>
</dbReference>
<protein>
    <submittedName>
        <fullName evidence="1">Uncharacterized protein</fullName>
    </submittedName>
</protein>
<proteinExistence type="predicted"/>
<keyword evidence="2" id="KW-1185">Reference proteome</keyword>
<dbReference type="AlphaFoldDB" id="A0A846H614"/>
<evidence type="ECO:0000313" key="1">
    <source>
        <dbReference type="EMBL" id="NEU72104.1"/>
    </source>
</evidence>
<dbReference type="EMBL" id="JTCM02000007">
    <property type="protein sequence ID" value="NEU72104.1"/>
    <property type="molecule type" value="Genomic_DNA"/>
</dbReference>